<name>A0A5C4VII2_9ACTN</name>
<feature type="region of interest" description="Disordered" evidence="2">
    <location>
        <begin position="73"/>
        <end position="167"/>
    </location>
</feature>
<dbReference type="InterPro" id="IPR025948">
    <property type="entry name" value="HTH-like_dom"/>
</dbReference>
<feature type="region of interest" description="Disordered" evidence="2">
    <location>
        <begin position="1"/>
        <end position="45"/>
    </location>
</feature>
<dbReference type="NCBIfam" id="NF033516">
    <property type="entry name" value="transpos_IS3"/>
    <property type="match status" value="1"/>
</dbReference>
<comment type="caution">
    <text evidence="3">The sequence shown here is derived from an EMBL/GenBank/DDBJ whole genome shotgun (WGS) entry which is preliminary data.</text>
</comment>
<dbReference type="PROSITE" id="PS50994">
    <property type="entry name" value="INTEGRASE"/>
    <property type="match status" value="1"/>
</dbReference>
<evidence type="ECO:0000313" key="3">
    <source>
        <dbReference type="EMBL" id="KAB8191055.1"/>
    </source>
</evidence>
<comment type="function">
    <text evidence="1">Involved in the transposition of the insertion sequence.</text>
</comment>
<feature type="compositionally biased region" description="Basic and acidic residues" evidence="2">
    <location>
        <begin position="152"/>
        <end position="165"/>
    </location>
</feature>
<feature type="compositionally biased region" description="Basic residues" evidence="2">
    <location>
        <begin position="134"/>
        <end position="143"/>
    </location>
</feature>
<dbReference type="PANTHER" id="PTHR46889">
    <property type="entry name" value="TRANSPOSASE INSF FOR INSERTION SEQUENCE IS3B-RELATED"/>
    <property type="match status" value="1"/>
</dbReference>
<dbReference type="InterPro" id="IPR036397">
    <property type="entry name" value="RNaseH_sf"/>
</dbReference>
<protein>
    <submittedName>
        <fullName evidence="3">IS3 family transposase</fullName>
    </submittedName>
</protein>
<proteinExistence type="predicted"/>
<dbReference type="OrthoDB" id="3254719at2"/>
<evidence type="ECO:0000313" key="4">
    <source>
        <dbReference type="Proteomes" id="UP000312512"/>
    </source>
</evidence>
<dbReference type="EMBL" id="VDLX02000013">
    <property type="protein sequence ID" value="KAB8191055.1"/>
    <property type="molecule type" value="Genomic_DNA"/>
</dbReference>
<keyword evidence="4" id="KW-1185">Reference proteome</keyword>
<accession>A0A5C4VII2</accession>
<dbReference type="InterPro" id="IPR001584">
    <property type="entry name" value="Integrase_cat-core"/>
</dbReference>
<dbReference type="PANTHER" id="PTHR46889:SF4">
    <property type="entry name" value="TRANSPOSASE INSO FOR INSERTION SEQUENCE ELEMENT IS911B-RELATED"/>
    <property type="match status" value="1"/>
</dbReference>
<dbReference type="Gene3D" id="3.30.420.10">
    <property type="entry name" value="Ribonuclease H-like superfamily/Ribonuclease H"/>
    <property type="match status" value="1"/>
</dbReference>
<dbReference type="GO" id="GO:0015074">
    <property type="term" value="P:DNA integration"/>
    <property type="evidence" value="ECO:0007669"/>
    <property type="project" value="InterPro"/>
</dbReference>
<gene>
    <name evidence="3" type="ORF">FH608_030970</name>
</gene>
<dbReference type="InterPro" id="IPR012337">
    <property type="entry name" value="RNaseH-like_sf"/>
</dbReference>
<sequence length="405" mass="44851">MNAHSASVTSKRATSEFYQPRPADHRPSQDPNPKQLLAPGTPGGVDVEIEVAWHDQPESPRVRWRLDLLRGSSPCQVSLPTPPSCAAERCGWSPRCDRTTRPSGPRLTRSRPSSASAPRRHCNLGPTGPDRRRQPARPHQRRVGRAEAAAPGERRTPARQRDPEGRLGFLRGRARPATHALVTFIDQHADVFGVEPICRVLTEHGCPISTSTYYAAKRRPPSARAVRDAELDAHIQRIHAANYGVYGARKVWRQLLREGHQVARCTVERRMRALGLQGARRGKKIRTTTPDPGHERAADQLQRDFTAQRPNTAWVADFTYVSAWCGVVYVAFVVDVYSRAIVGWAASLTKHTTLVLDALDMALWRRERTGHPAGPGLIHHSDAGSQLGFNQSSQHCCSAASLDAR</sequence>
<dbReference type="Proteomes" id="UP000312512">
    <property type="component" value="Unassembled WGS sequence"/>
</dbReference>
<evidence type="ECO:0000256" key="1">
    <source>
        <dbReference type="ARBA" id="ARBA00002286"/>
    </source>
</evidence>
<dbReference type="InterPro" id="IPR048020">
    <property type="entry name" value="Transpos_IS3"/>
</dbReference>
<dbReference type="SUPFAM" id="SSF53098">
    <property type="entry name" value="Ribonuclease H-like"/>
    <property type="match status" value="1"/>
</dbReference>
<dbReference type="Pfam" id="PF00665">
    <property type="entry name" value="rve"/>
    <property type="match status" value="1"/>
</dbReference>
<organism evidence="3 4">
    <name type="scientific">Nonomuraea phyllanthi</name>
    <dbReference type="NCBI Taxonomy" id="2219224"/>
    <lineage>
        <taxon>Bacteria</taxon>
        <taxon>Bacillati</taxon>
        <taxon>Actinomycetota</taxon>
        <taxon>Actinomycetes</taxon>
        <taxon>Streptosporangiales</taxon>
        <taxon>Streptosporangiaceae</taxon>
        <taxon>Nonomuraea</taxon>
    </lineage>
</organism>
<dbReference type="Pfam" id="PF13276">
    <property type="entry name" value="HTH_21"/>
    <property type="match status" value="1"/>
</dbReference>
<feature type="compositionally biased region" description="Polar residues" evidence="2">
    <location>
        <begin position="1"/>
        <end position="12"/>
    </location>
</feature>
<dbReference type="AlphaFoldDB" id="A0A5C4VII2"/>
<dbReference type="InterPro" id="IPR050900">
    <property type="entry name" value="Transposase_IS3/IS150/IS904"/>
</dbReference>
<reference evidence="3 4" key="1">
    <citation type="submission" date="2019-10" db="EMBL/GenBank/DDBJ databases">
        <title>Nonomuraea sp. nov., isolated from Phyllanthus amarus.</title>
        <authorList>
            <person name="Klykleung N."/>
            <person name="Tanasupawat S."/>
        </authorList>
    </citation>
    <scope>NUCLEOTIDE SEQUENCE [LARGE SCALE GENOMIC DNA]</scope>
    <source>
        <strain evidence="3 4">PA1-10</strain>
    </source>
</reference>
<evidence type="ECO:0000256" key="2">
    <source>
        <dbReference type="SAM" id="MobiDB-lite"/>
    </source>
</evidence>
<dbReference type="GO" id="GO:0003676">
    <property type="term" value="F:nucleic acid binding"/>
    <property type="evidence" value="ECO:0007669"/>
    <property type="project" value="InterPro"/>
</dbReference>